<feature type="transmembrane region" description="Helical" evidence="1">
    <location>
        <begin position="170"/>
        <end position="187"/>
    </location>
</feature>
<keyword evidence="3" id="KW-1185">Reference proteome</keyword>
<feature type="transmembrane region" description="Helical" evidence="1">
    <location>
        <begin position="138"/>
        <end position="158"/>
    </location>
</feature>
<evidence type="ECO:0008006" key="4">
    <source>
        <dbReference type="Google" id="ProtNLM"/>
    </source>
</evidence>
<keyword evidence="1" id="KW-0812">Transmembrane</keyword>
<dbReference type="Pfam" id="PF16357">
    <property type="entry name" value="PepSY_TM_like_2"/>
    <property type="match status" value="1"/>
</dbReference>
<dbReference type="AlphaFoldDB" id="A0A2V3ZZM3"/>
<gene>
    <name evidence="2" type="ORF">DF185_05370</name>
</gene>
<dbReference type="Proteomes" id="UP000248079">
    <property type="component" value="Unassembled WGS sequence"/>
</dbReference>
<keyword evidence="1" id="KW-0472">Membrane</keyword>
<evidence type="ECO:0000313" key="3">
    <source>
        <dbReference type="Proteomes" id="UP000248079"/>
    </source>
</evidence>
<keyword evidence="1" id="KW-1133">Transmembrane helix</keyword>
<proteinExistence type="predicted"/>
<protein>
    <recommendedName>
        <fullName evidence="4">Peptidase</fullName>
    </recommendedName>
</protein>
<dbReference type="PANTHER" id="PTHR40115:SF1">
    <property type="entry name" value="INNER MEMBRANE PROTEIN WITH PEPSY TM HELIX"/>
    <property type="match status" value="1"/>
</dbReference>
<sequence length="188" mass="21946">MELLMKWWNKKVFNKSIRSLHRDLGYLFIGLTLIYAISGILLVLKKDGQNPSYREIIMEKEAKANLKPDELKTFWKDHFSDAPKLTRIIPAEDVYNIYVKGGLGKYYPYNGRIEFTIFKKIPVYKFVNDIHYNSGHRFTFLAVIFSIVLVFFAISGAVMVKGKKGFKKRGVWLMIIGFIIPVLLFFYT</sequence>
<organism evidence="2 3">
    <name type="scientific">Marinifilum breve</name>
    <dbReference type="NCBI Taxonomy" id="2184082"/>
    <lineage>
        <taxon>Bacteria</taxon>
        <taxon>Pseudomonadati</taxon>
        <taxon>Bacteroidota</taxon>
        <taxon>Bacteroidia</taxon>
        <taxon>Marinilabiliales</taxon>
        <taxon>Marinifilaceae</taxon>
    </lineage>
</organism>
<name>A0A2V3ZZM3_9BACT</name>
<dbReference type="EMBL" id="QFLI01000002">
    <property type="protein sequence ID" value="PXY02075.1"/>
    <property type="molecule type" value="Genomic_DNA"/>
</dbReference>
<dbReference type="OrthoDB" id="9787788at2"/>
<accession>A0A2V3ZZM3</accession>
<reference evidence="2 3" key="1">
    <citation type="submission" date="2018-05" db="EMBL/GenBank/DDBJ databases">
        <title>Marinifilum breve JC075T sp. nov., a marine bacterium isolated from Yongle Blue Hole in the South China Sea.</title>
        <authorList>
            <person name="Fu T."/>
        </authorList>
    </citation>
    <scope>NUCLEOTIDE SEQUENCE [LARGE SCALE GENOMIC DNA]</scope>
    <source>
        <strain evidence="2 3">JC075</strain>
    </source>
</reference>
<feature type="transmembrane region" description="Helical" evidence="1">
    <location>
        <begin position="24"/>
        <end position="44"/>
    </location>
</feature>
<dbReference type="InterPro" id="IPR032307">
    <property type="entry name" value="PepSY_TM-like_2"/>
</dbReference>
<dbReference type="PANTHER" id="PTHR40115">
    <property type="entry name" value="INNER MEMBRANE PROTEIN WITH PEPSY TM HELIX"/>
    <property type="match status" value="1"/>
</dbReference>
<comment type="caution">
    <text evidence="2">The sequence shown here is derived from an EMBL/GenBank/DDBJ whole genome shotgun (WGS) entry which is preliminary data.</text>
</comment>
<evidence type="ECO:0000313" key="2">
    <source>
        <dbReference type="EMBL" id="PXY02075.1"/>
    </source>
</evidence>
<evidence type="ECO:0000256" key="1">
    <source>
        <dbReference type="SAM" id="Phobius"/>
    </source>
</evidence>